<organism evidence="1 2">
    <name type="scientific">Planctomyces bekefii</name>
    <dbReference type="NCBI Taxonomy" id="1653850"/>
    <lineage>
        <taxon>Bacteria</taxon>
        <taxon>Pseudomonadati</taxon>
        <taxon>Planctomycetota</taxon>
        <taxon>Planctomycetia</taxon>
        <taxon>Planctomycetales</taxon>
        <taxon>Planctomycetaceae</taxon>
        <taxon>Planctomyces</taxon>
    </lineage>
</organism>
<dbReference type="Proteomes" id="UP000321083">
    <property type="component" value="Unassembled WGS sequence"/>
</dbReference>
<reference evidence="1 2" key="2">
    <citation type="submission" date="2019-08" db="EMBL/GenBank/DDBJ databases">
        <authorList>
            <person name="Henke P."/>
        </authorList>
    </citation>
    <scope>NUCLEOTIDE SEQUENCE [LARGE SCALE GENOMIC DNA]</scope>
    <source>
        <strain evidence="1">Phe10_nw2017</strain>
    </source>
</reference>
<keyword evidence="2" id="KW-1185">Reference proteome</keyword>
<comment type="caution">
    <text evidence="1">The sequence shown here is derived from an EMBL/GenBank/DDBJ whole genome shotgun (WGS) entry which is preliminary data.</text>
</comment>
<evidence type="ECO:0000313" key="2">
    <source>
        <dbReference type="Proteomes" id="UP000321083"/>
    </source>
</evidence>
<reference evidence="1 2" key="1">
    <citation type="submission" date="2019-08" db="EMBL/GenBank/DDBJ databases">
        <title>100 year-old enigma solved: identification of Planctomyces bekefii, the type genus and species of the phylum Planctomycetes.</title>
        <authorList>
            <person name="Svetlana D.N."/>
            <person name="Overmann J."/>
        </authorList>
    </citation>
    <scope>NUCLEOTIDE SEQUENCE [LARGE SCALE GENOMIC DNA]</scope>
    <source>
        <strain evidence="1">Phe10_nw2017</strain>
    </source>
</reference>
<sequence>MPYVDLKNVQVDTDLLAKFPTSSIYRHSR</sequence>
<dbReference type="AlphaFoldDB" id="A0A5C6MAM2"/>
<evidence type="ECO:0000313" key="1">
    <source>
        <dbReference type="EMBL" id="TWW09951.1"/>
    </source>
</evidence>
<feature type="non-terminal residue" evidence="1">
    <location>
        <position position="29"/>
    </location>
</feature>
<proteinExistence type="predicted"/>
<dbReference type="EMBL" id="SRHE01000140">
    <property type="protein sequence ID" value="TWW09951.1"/>
    <property type="molecule type" value="Genomic_DNA"/>
</dbReference>
<accession>A0A5C6MAM2</accession>
<protein>
    <submittedName>
        <fullName evidence="1">Uncharacterized protein</fullName>
    </submittedName>
</protein>
<name>A0A5C6MAM2_9PLAN</name>
<gene>
    <name evidence="1" type="ORF">E3A20_09160</name>
</gene>